<dbReference type="RefSeq" id="WP_205116646.1">
    <property type="nucleotide sequence ID" value="NZ_JAFBCM010000001.1"/>
</dbReference>
<feature type="transmembrane region" description="Helical" evidence="1">
    <location>
        <begin position="137"/>
        <end position="160"/>
    </location>
</feature>
<evidence type="ECO:0000313" key="3">
    <source>
        <dbReference type="EMBL" id="MFC3765541.1"/>
    </source>
</evidence>
<accession>A0ABV7YK37</accession>
<evidence type="ECO:0000259" key="2">
    <source>
        <dbReference type="Pfam" id="PF13559"/>
    </source>
</evidence>
<dbReference type="Pfam" id="PF13559">
    <property type="entry name" value="DUF4129"/>
    <property type="match status" value="1"/>
</dbReference>
<evidence type="ECO:0000313" key="4">
    <source>
        <dbReference type="Proteomes" id="UP001595699"/>
    </source>
</evidence>
<reference evidence="4" key="1">
    <citation type="journal article" date="2019" name="Int. J. Syst. Evol. Microbiol.">
        <title>The Global Catalogue of Microorganisms (GCM) 10K type strain sequencing project: providing services to taxonomists for standard genome sequencing and annotation.</title>
        <authorList>
            <consortium name="The Broad Institute Genomics Platform"/>
            <consortium name="The Broad Institute Genome Sequencing Center for Infectious Disease"/>
            <person name="Wu L."/>
            <person name="Ma J."/>
        </authorList>
    </citation>
    <scope>NUCLEOTIDE SEQUENCE [LARGE SCALE GENOMIC DNA]</scope>
    <source>
        <strain evidence="4">CGMCC 4.7241</strain>
    </source>
</reference>
<dbReference type="InterPro" id="IPR025403">
    <property type="entry name" value="TgpA-like_C"/>
</dbReference>
<proteinExistence type="predicted"/>
<gene>
    <name evidence="3" type="ORF">ACFOUW_32235</name>
</gene>
<feature type="domain" description="Protein-glutamine gamma-glutamyltransferase-like C-terminal" evidence="2">
    <location>
        <begin position="204"/>
        <end position="276"/>
    </location>
</feature>
<feature type="transmembrane region" description="Helical" evidence="1">
    <location>
        <begin position="90"/>
        <end position="107"/>
    </location>
</feature>
<protein>
    <submittedName>
        <fullName evidence="3">DUF4129 domain-containing protein</fullName>
    </submittedName>
</protein>
<keyword evidence="4" id="KW-1185">Reference proteome</keyword>
<keyword evidence="1" id="KW-0812">Transmembrane</keyword>
<evidence type="ECO:0000256" key="1">
    <source>
        <dbReference type="SAM" id="Phobius"/>
    </source>
</evidence>
<sequence>MDVTRWVRGTGRRWLLPAGIVALLAVAAIGIASREQIALPDDRLDRSQLAAALIVILCAAAAGFVILLLMSKGDKGASRERKRESFFTSMLRMAIIFGLIYVIIINWDRLGQQPTKYEPAGSAPTGGPGQGPDLPFWSWPVAIVTLLFIAAITVFVVLAARRAPTPTGVQQQRNEAAEQIRAVLAEGRAMLAGSGDARDRVLRAYAAMENALANAGVAKRIADTPAELLARASVGDLFGPRASHAAERLAELFREARFSERPLADSAPDDAATALRSLEDDLGERVPQR</sequence>
<comment type="caution">
    <text evidence="3">The sequence shown here is derived from an EMBL/GenBank/DDBJ whole genome shotgun (WGS) entry which is preliminary data.</text>
</comment>
<dbReference type="Proteomes" id="UP001595699">
    <property type="component" value="Unassembled WGS sequence"/>
</dbReference>
<organism evidence="3 4">
    <name type="scientific">Tenggerimyces flavus</name>
    <dbReference type="NCBI Taxonomy" id="1708749"/>
    <lineage>
        <taxon>Bacteria</taxon>
        <taxon>Bacillati</taxon>
        <taxon>Actinomycetota</taxon>
        <taxon>Actinomycetes</taxon>
        <taxon>Propionibacteriales</taxon>
        <taxon>Nocardioidaceae</taxon>
        <taxon>Tenggerimyces</taxon>
    </lineage>
</organism>
<name>A0ABV7YK37_9ACTN</name>
<keyword evidence="1" id="KW-0472">Membrane</keyword>
<dbReference type="EMBL" id="JBHRZH010000041">
    <property type="protein sequence ID" value="MFC3765541.1"/>
    <property type="molecule type" value="Genomic_DNA"/>
</dbReference>
<feature type="transmembrane region" description="Helical" evidence="1">
    <location>
        <begin position="50"/>
        <end position="69"/>
    </location>
</feature>
<keyword evidence="1" id="KW-1133">Transmembrane helix</keyword>